<keyword evidence="3" id="KW-1185">Reference proteome</keyword>
<dbReference type="PANTHER" id="PTHR48207">
    <property type="entry name" value="SUCCINATE--HYDROXYMETHYLGLUTARATE COA-TRANSFERASE"/>
    <property type="match status" value="1"/>
</dbReference>
<evidence type="ECO:0000313" key="3">
    <source>
        <dbReference type="Proteomes" id="UP001501035"/>
    </source>
</evidence>
<name>A0ABP6L6W9_9ACTN</name>
<dbReference type="InterPro" id="IPR050483">
    <property type="entry name" value="CoA-transferase_III_domain"/>
</dbReference>
<dbReference type="SUPFAM" id="SSF89796">
    <property type="entry name" value="CoA-transferase family III (CaiB/BaiF)"/>
    <property type="match status" value="1"/>
</dbReference>
<evidence type="ECO:0000313" key="2">
    <source>
        <dbReference type="EMBL" id="GAA3030841.1"/>
    </source>
</evidence>
<evidence type="ECO:0008006" key="4">
    <source>
        <dbReference type="Google" id="ProtNLM"/>
    </source>
</evidence>
<dbReference type="Pfam" id="PF02515">
    <property type="entry name" value="CoA_transf_3"/>
    <property type="match status" value="1"/>
</dbReference>
<organism evidence="2 3">
    <name type="scientific">Gordonia defluvii</name>
    <dbReference type="NCBI Taxonomy" id="283718"/>
    <lineage>
        <taxon>Bacteria</taxon>
        <taxon>Bacillati</taxon>
        <taxon>Actinomycetota</taxon>
        <taxon>Actinomycetes</taxon>
        <taxon>Mycobacteriales</taxon>
        <taxon>Gordoniaceae</taxon>
        <taxon>Gordonia</taxon>
    </lineage>
</organism>
<dbReference type="PANTHER" id="PTHR48207:SF3">
    <property type="entry name" value="SUCCINATE--HYDROXYMETHYLGLUTARATE COA-TRANSFERASE"/>
    <property type="match status" value="1"/>
</dbReference>
<sequence length="55" mass="5416">MSSGALDGLALDGLALADFGRVPAGPYATMLLADLGAEVVKIEQPGTGDDTPSAV</sequence>
<evidence type="ECO:0000256" key="1">
    <source>
        <dbReference type="ARBA" id="ARBA00022679"/>
    </source>
</evidence>
<proteinExistence type="predicted"/>
<comment type="caution">
    <text evidence="2">The sequence shown here is derived from an EMBL/GenBank/DDBJ whole genome shotgun (WGS) entry which is preliminary data.</text>
</comment>
<keyword evidence="1" id="KW-0808">Transferase</keyword>
<dbReference type="EMBL" id="BAAAVS010000018">
    <property type="protein sequence ID" value="GAA3030841.1"/>
    <property type="molecule type" value="Genomic_DNA"/>
</dbReference>
<reference evidence="3" key="1">
    <citation type="journal article" date="2019" name="Int. J. Syst. Evol. Microbiol.">
        <title>The Global Catalogue of Microorganisms (GCM) 10K type strain sequencing project: providing services to taxonomists for standard genome sequencing and annotation.</title>
        <authorList>
            <consortium name="The Broad Institute Genomics Platform"/>
            <consortium name="The Broad Institute Genome Sequencing Center for Infectious Disease"/>
            <person name="Wu L."/>
            <person name="Ma J."/>
        </authorList>
    </citation>
    <scope>NUCLEOTIDE SEQUENCE [LARGE SCALE GENOMIC DNA]</scope>
    <source>
        <strain evidence="3">JCM 14234</strain>
    </source>
</reference>
<dbReference type="InterPro" id="IPR003673">
    <property type="entry name" value="CoA-Trfase_fam_III"/>
</dbReference>
<gene>
    <name evidence="2" type="ORF">GCM10010528_10190</name>
</gene>
<protein>
    <recommendedName>
        <fullName evidence="4">CoA transferase</fullName>
    </recommendedName>
</protein>
<accession>A0ABP6L6W9</accession>
<dbReference type="InterPro" id="IPR023606">
    <property type="entry name" value="CoA-Trfase_III_dom_1_sf"/>
</dbReference>
<dbReference type="Gene3D" id="3.40.50.10540">
    <property type="entry name" value="Crotonobetainyl-coa:carnitine coa-transferase, domain 1"/>
    <property type="match status" value="1"/>
</dbReference>
<dbReference type="Proteomes" id="UP001501035">
    <property type="component" value="Unassembled WGS sequence"/>
</dbReference>